<dbReference type="Pfam" id="PF00795">
    <property type="entry name" value="CN_hydrolase"/>
    <property type="match status" value="1"/>
</dbReference>
<feature type="domain" description="CN hydrolase" evidence="9">
    <location>
        <begin position="220"/>
        <end position="474"/>
    </location>
</feature>
<evidence type="ECO:0000256" key="7">
    <source>
        <dbReference type="ARBA" id="ARBA00023315"/>
    </source>
</evidence>
<accession>A0ABX0SED4</accession>
<feature type="transmembrane region" description="Helical" evidence="8">
    <location>
        <begin position="185"/>
        <end position="204"/>
    </location>
</feature>
<feature type="transmembrane region" description="Helical" evidence="8">
    <location>
        <begin position="20"/>
        <end position="47"/>
    </location>
</feature>
<organism evidence="10 11">
    <name type="scientific">Brooklawnia cerclae</name>
    <dbReference type="NCBI Taxonomy" id="349934"/>
    <lineage>
        <taxon>Bacteria</taxon>
        <taxon>Bacillati</taxon>
        <taxon>Actinomycetota</taxon>
        <taxon>Actinomycetes</taxon>
        <taxon>Propionibacteriales</taxon>
        <taxon>Propionibacteriaceae</taxon>
        <taxon>Brooklawnia</taxon>
    </lineage>
</organism>
<comment type="catalytic activity">
    <reaction evidence="8">
        <text>N-terminal S-1,2-diacyl-sn-glyceryl-L-cysteinyl-[lipoprotein] + a glycerophospholipid = N-acyl-S-1,2-diacyl-sn-glyceryl-L-cysteinyl-[lipoprotein] + a 2-acyl-sn-glycero-3-phospholipid + H(+)</text>
        <dbReference type="Rhea" id="RHEA:48228"/>
        <dbReference type="Rhea" id="RHEA-COMP:14681"/>
        <dbReference type="Rhea" id="RHEA-COMP:14684"/>
        <dbReference type="ChEBI" id="CHEBI:15378"/>
        <dbReference type="ChEBI" id="CHEBI:136912"/>
        <dbReference type="ChEBI" id="CHEBI:140656"/>
        <dbReference type="ChEBI" id="CHEBI:140657"/>
        <dbReference type="ChEBI" id="CHEBI:140660"/>
        <dbReference type="EC" id="2.3.1.269"/>
    </reaction>
</comment>
<dbReference type="PANTHER" id="PTHR38686">
    <property type="entry name" value="APOLIPOPROTEIN N-ACYLTRANSFERASE"/>
    <property type="match status" value="1"/>
</dbReference>
<keyword evidence="4 8" id="KW-0812">Transmembrane</keyword>
<feature type="transmembrane region" description="Helical" evidence="8">
    <location>
        <begin position="82"/>
        <end position="101"/>
    </location>
</feature>
<dbReference type="SUPFAM" id="SSF56317">
    <property type="entry name" value="Carbon-nitrogen hydrolase"/>
    <property type="match status" value="1"/>
</dbReference>
<sequence length="521" mass="55199">MPALPPRWKQPAVLLAALAAGWVMGLSFAPVGWWPLAITGVASLVWLSRLPSTGRGTGLVGYLFGIGLFTPTVSYVAVMGWWVGVLIVAAMSLWTLGLAVANRRVQRLRAWPLWVACTWSLAEFCWSRFPFGGFGWDRLAFTTPDQPMGGYLHLVGAAGTGFLVALAGALLAALAQPGARRVRRAGLAGGIVAILLVGGVLRLVPIPETDDDQTVAVGVVQGNVDGSAGPRTMGYARSVTNNHLSETITLLARARTGVDPMPDVVLWPENSTDLDPRYDEDTRWAVDTAAKLADRPILVGAVMEGPGEGERQTSSLWWEAGEGIQARYDKQNAVPFGEFTPLKSLVFALVPMARGVGSQTVEGDEPGAIDVTVAGRQVTVGPIICYELAFDQTVYETTTNGAQLIAVQSNNATYTGTNQPLQQFQITRVRAMEMGREIVVATTSSFSGLIAADGSVLARSEEATAAAQTFVVSLSDTVTPGVRIGPWFELVAALAGLVTAILGWPRRAATEAAEPDSGDKG</sequence>
<evidence type="ECO:0000256" key="5">
    <source>
        <dbReference type="ARBA" id="ARBA00022989"/>
    </source>
</evidence>
<feature type="transmembrane region" description="Helical" evidence="8">
    <location>
        <begin position="113"/>
        <end position="131"/>
    </location>
</feature>
<dbReference type="NCBIfam" id="TIGR00546">
    <property type="entry name" value="lnt"/>
    <property type="match status" value="1"/>
</dbReference>
<evidence type="ECO:0000256" key="6">
    <source>
        <dbReference type="ARBA" id="ARBA00023136"/>
    </source>
</evidence>
<evidence type="ECO:0000256" key="3">
    <source>
        <dbReference type="ARBA" id="ARBA00022679"/>
    </source>
</evidence>
<comment type="pathway">
    <text evidence="8">Protein modification; lipoprotein biosynthesis (N-acyl transfer).</text>
</comment>
<name>A0ABX0SED4_9ACTN</name>
<proteinExistence type="inferred from homology"/>
<keyword evidence="2 8" id="KW-1003">Cell membrane</keyword>
<evidence type="ECO:0000256" key="2">
    <source>
        <dbReference type="ARBA" id="ARBA00022475"/>
    </source>
</evidence>
<evidence type="ECO:0000256" key="1">
    <source>
        <dbReference type="ARBA" id="ARBA00004651"/>
    </source>
</evidence>
<comment type="similarity">
    <text evidence="8">Belongs to the CN hydrolase family. Apolipoprotein N-acyltransferase subfamily.</text>
</comment>
<dbReference type="PANTHER" id="PTHR38686:SF1">
    <property type="entry name" value="APOLIPOPROTEIN N-ACYLTRANSFERASE"/>
    <property type="match status" value="1"/>
</dbReference>
<feature type="transmembrane region" description="Helical" evidence="8">
    <location>
        <begin position="151"/>
        <end position="173"/>
    </location>
</feature>
<evidence type="ECO:0000256" key="8">
    <source>
        <dbReference type="HAMAP-Rule" id="MF_01148"/>
    </source>
</evidence>
<evidence type="ECO:0000313" key="10">
    <source>
        <dbReference type="EMBL" id="NIH56747.1"/>
    </source>
</evidence>
<dbReference type="PROSITE" id="PS50263">
    <property type="entry name" value="CN_HYDROLASE"/>
    <property type="match status" value="1"/>
</dbReference>
<reference evidence="10 11" key="1">
    <citation type="submission" date="2020-02" db="EMBL/GenBank/DDBJ databases">
        <title>Sequencing the genomes of 1000 actinobacteria strains.</title>
        <authorList>
            <person name="Klenk H.-P."/>
        </authorList>
    </citation>
    <scope>NUCLEOTIDE SEQUENCE [LARGE SCALE GENOMIC DNA]</scope>
    <source>
        <strain evidence="10 11">DSM 19609</strain>
    </source>
</reference>
<evidence type="ECO:0000259" key="9">
    <source>
        <dbReference type="PROSITE" id="PS50263"/>
    </source>
</evidence>
<dbReference type="RefSeq" id="WP_167165914.1">
    <property type="nucleotide sequence ID" value="NZ_BAAAOO010000015.1"/>
</dbReference>
<keyword evidence="11" id="KW-1185">Reference proteome</keyword>
<dbReference type="Proteomes" id="UP000749311">
    <property type="component" value="Unassembled WGS sequence"/>
</dbReference>
<comment type="caution">
    <text evidence="8">Lacks conserved residue(s) required for the propagation of feature annotation.</text>
</comment>
<keyword evidence="5 8" id="KW-1133">Transmembrane helix</keyword>
<protein>
    <recommendedName>
        <fullName evidence="8">Apolipoprotein N-acyltransferase</fullName>
        <shortName evidence="8">ALP N-acyltransferase</shortName>
        <ecNumber evidence="8">2.3.1.269</ecNumber>
    </recommendedName>
</protein>
<evidence type="ECO:0000256" key="4">
    <source>
        <dbReference type="ARBA" id="ARBA00022692"/>
    </source>
</evidence>
<dbReference type="EC" id="2.3.1.269" evidence="8"/>
<comment type="function">
    <text evidence="8">Catalyzes the phospholipid dependent N-acylation of the N-terminal cysteine of apolipoprotein, the last step in lipoprotein maturation.</text>
</comment>
<dbReference type="CDD" id="cd07571">
    <property type="entry name" value="ALP_N-acyl_transferase"/>
    <property type="match status" value="1"/>
</dbReference>
<dbReference type="HAMAP" id="MF_01148">
    <property type="entry name" value="Lnt"/>
    <property type="match status" value="1"/>
</dbReference>
<dbReference type="GO" id="GO:0016746">
    <property type="term" value="F:acyltransferase activity"/>
    <property type="evidence" value="ECO:0007669"/>
    <property type="project" value="UniProtKB-KW"/>
</dbReference>
<comment type="subcellular location">
    <subcellularLocation>
        <location evidence="1 8">Cell membrane</location>
        <topology evidence="1 8">Multi-pass membrane protein</topology>
    </subcellularLocation>
</comment>
<dbReference type="InterPro" id="IPR036526">
    <property type="entry name" value="C-N_Hydrolase_sf"/>
</dbReference>
<evidence type="ECO:0000313" key="11">
    <source>
        <dbReference type="Proteomes" id="UP000749311"/>
    </source>
</evidence>
<dbReference type="InterPro" id="IPR003010">
    <property type="entry name" value="C-N_Hydrolase"/>
</dbReference>
<keyword evidence="3 8" id="KW-0808">Transferase</keyword>
<dbReference type="Gene3D" id="3.60.110.10">
    <property type="entry name" value="Carbon-nitrogen hydrolase"/>
    <property type="match status" value="1"/>
</dbReference>
<keyword evidence="6 8" id="KW-0472">Membrane</keyword>
<keyword evidence="7 8" id="KW-0012">Acyltransferase</keyword>
<gene>
    <name evidence="8" type="primary">lnt</name>
    <name evidence="10" type="ORF">FB473_001392</name>
</gene>
<dbReference type="InterPro" id="IPR045378">
    <property type="entry name" value="LNT_N"/>
</dbReference>
<dbReference type="EMBL" id="JAAMOZ010000001">
    <property type="protein sequence ID" value="NIH56747.1"/>
    <property type="molecule type" value="Genomic_DNA"/>
</dbReference>
<dbReference type="Pfam" id="PF20154">
    <property type="entry name" value="LNT_N"/>
    <property type="match status" value="1"/>
</dbReference>
<comment type="caution">
    <text evidence="10">The sequence shown here is derived from an EMBL/GenBank/DDBJ whole genome shotgun (WGS) entry which is preliminary data.</text>
</comment>
<dbReference type="InterPro" id="IPR004563">
    <property type="entry name" value="Apolipo_AcylTrfase"/>
</dbReference>